<evidence type="ECO:0000256" key="1">
    <source>
        <dbReference type="ARBA" id="ARBA00006964"/>
    </source>
</evidence>
<feature type="binding site" evidence="2">
    <location>
        <position position="144"/>
    </location>
    <ligand>
        <name>a divalent metal cation</name>
        <dbReference type="ChEBI" id="CHEBI:60240"/>
        <label>1</label>
    </ligand>
</feature>
<gene>
    <name evidence="3" type="primary">MPUL0A01640</name>
    <name evidence="3" type="ORF">METSCH_A01640</name>
</gene>
<dbReference type="InterPro" id="IPR036069">
    <property type="entry name" value="DUF34/NIF3_sf"/>
</dbReference>
<dbReference type="GO" id="GO:0046872">
    <property type="term" value="F:metal ion binding"/>
    <property type="evidence" value="ECO:0007669"/>
    <property type="project" value="UniProtKB-KW"/>
</dbReference>
<dbReference type="Pfam" id="PF01784">
    <property type="entry name" value="DUF34_NIF3"/>
    <property type="match status" value="1"/>
</dbReference>
<dbReference type="STRING" id="2163413.A0A4V1ADF6"/>
<proteinExistence type="inferred from homology"/>
<keyword evidence="2" id="KW-0479">Metal-binding</keyword>
<dbReference type="SUPFAM" id="SSF102705">
    <property type="entry name" value="NIF3 (NGG1p interacting factor 3)-like"/>
    <property type="match status" value="1"/>
</dbReference>
<feature type="binding site" evidence="2">
    <location>
        <position position="106"/>
    </location>
    <ligand>
        <name>a divalent metal cation</name>
        <dbReference type="ChEBI" id="CHEBI:60240"/>
        <label>1</label>
    </ligand>
</feature>
<comment type="similarity">
    <text evidence="1">Belongs to the GTP cyclohydrolase I type 2/NIF3 family.</text>
</comment>
<dbReference type="PANTHER" id="PTHR13799:SF13">
    <property type="entry name" value="NIF3-LIKE PROTEIN 1"/>
    <property type="match status" value="1"/>
</dbReference>
<sequence>MHEARLFRYHQHDAKGRLQQNYHESDECKYVSFISRSLSNFILTLVQKLYPLHLADKSWDNTGLLVDSSTEKGDAEGCKILLTVDLTQNVADEAVATNSNVVIAYHPFIFRGLKSITPQDPQQKSLIKLIQNNISVYSPHTAVDSAKGGVNDFLADGILGQYKEQSRLVIQPDAKEEGCGMGRLVTLESGVSLAKIVANIKNSLALSHVQVATARDHDLTLLVRTIAICAGSGGSVFKAAKADLYYTGELSHHEALYFTETGSSVVTCNHSNTERAFLKVLSKQLKTELPDAELVVSESDMDPFETW</sequence>
<dbReference type="EMBL" id="CP034456">
    <property type="protein sequence ID" value="QBM85543.1"/>
    <property type="molecule type" value="Genomic_DNA"/>
</dbReference>
<dbReference type="Gene3D" id="3.40.1390.30">
    <property type="entry name" value="NIF3 (NGG1p interacting factor 3)-like"/>
    <property type="match status" value="1"/>
</dbReference>
<evidence type="ECO:0000256" key="2">
    <source>
        <dbReference type="PIRSR" id="PIRSR602678-1"/>
    </source>
</evidence>
<accession>A0A4V1ADF6</accession>
<dbReference type="AlphaFoldDB" id="A0A4V1ADF6"/>
<evidence type="ECO:0000313" key="4">
    <source>
        <dbReference type="Proteomes" id="UP000292447"/>
    </source>
</evidence>
<feature type="binding site" evidence="2">
    <location>
        <position position="274"/>
    </location>
    <ligand>
        <name>a divalent metal cation</name>
        <dbReference type="ChEBI" id="CHEBI:60240"/>
        <label>1</label>
    </ligand>
</feature>
<evidence type="ECO:0000313" key="3">
    <source>
        <dbReference type="EMBL" id="QBM85543.1"/>
    </source>
</evidence>
<organism evidence="3 4">
    <name type="scientific">Metschnikowia aff. pulcherrima</name>
    <dbReference type="NCBI Taxonomy" id="2163413"/>
    <lineage>
        <taxon>Eukaryota</taxon>
        <taxon>Fungi</taxon>
        <taxon>Dikarya</taxon>
        <taxon>Ascomycota</taxon>
        <taxon>Saccharomycotina</taxon>
        <taxon>Pichiomycetes</taxon>
        <taxon>Metschnikowiaceae</taxon>
        <taxon>Metschnikowia</taxon>
    </lineage>
</organism>
<name>A0A4V1ADF6_9ASCO</name>
<reference evidence="4" key="1">
    <citation type="submission" date="2019-03" db="EMBL/GenBank/DDBJ databases">
        <title>Snf2 controls pulcherriminic acid biosynthesis and connects pigmentation and antifungal activity of the yeast Metschnikowia pulcherrima.</title>
        <authorList>
            <person name="Gore-Lloyd D."/>
            <person name="Sumann I."/>
            <person name="Brachmann A.O."/>
            <person name="Schneeberger K."/>
            <person name="Ortiz-Merino R.A."/>
            <person name="Moreno-Beltran M."/>
            <person name="Schlaefli M."/>
            <person name="Kirner P."/>
            <person name="Santos Kron A."/>
            <person name="Wolfe K.H."/>
            <person name="Piel J."/>
            <person name="Ahrens C.H."/>
            <person name="Henk D."/>
            <person name="Freimoser F.M."/>
        </authorList>
    </citation>
    <scope>NUCLEOTIDE SEQUENCE [LARGE SCALE GENOMIC DNA]</scope>
    <source>
        <strain evidence="4">APC 1.2</strain>
    </source>
</reference>
<keyword evidence="4" id="KW-1185">Reference proteome</keyword>
<dbReference type="NCBIfam" id="TIGR00486">
    <property type="entry name" value="YbgI_SA1388"/>
    <property type="match status" value="1"/>
</dbReference>
<protein>
    <submittedName>
        <fullName evidence="3">Dinuclear metal center protein, YbgI/SA1388 family</fullName>
    </submittedName>
</protein>
<dbReference type="FunFam" id="3.40.1390.30:FF:000001">
    <property type="entry name" value="GTP cyclohydrolase 1 type 2"/>
    <property type="match status" value="1"/>
</dbReference>
<dbReference type="PANTHER" id="PTHR13799">
    <property type="entry name" value="NGG1 INTERACTING FACTOR 3"/>
    <property type="match status" value="1"/>
</dbReference>
<feature type="binding site" evidence="2">
    <location>
        <position position="270"/>
    </location>
    <ligand>
        <name>a divalent metal cation</name>
        <dbReference type="ChEBI" id="CHEBI:60240"/>
        <label>1</label>
    </ligand>
</feature>
<dbReference type="InterPro" id="IPR002678">
    <property type="entry name" value="DUF34/NIF3"/>
</dbReference>
<dbReference type="GO" id="GO:0005739">
    <property type="term" value="C:mitochondrion"/>
    <property type="evidence" value="ECO:0007669"/>
    <property type="project" value="TreeGrafter"/>
</dbReference>
<dbReference type="Proteomes" id="UP000292447">
    <property type="component" value="Chromosome I"/>
</dbReference>